<name>A0A382EE49_9ZZZZ</name>
<evidence type="ECO:0000256" key="4">
    <source>
        <dbReference type="ARBA" id="ARBA00022737"/>
    </source>
</evidence>
<evidence type="ECO:0000259" key="6">
    <source>
        <dbReference type="PROSITE" id="PS50853"/>
    </source>
</evidence>
<keyword evidence="4" id="KW-0677">Repeat</keyword>
<keyword evidence="5" id="KW-0472">Membrane</keyword>
<dbReference type="Pfam" id="PF17957">
    <property type="entry name" value="Big_7"/>
    <property type="match status" value="1"/>
</dbReference>
<evidence type="ECO:0000256" key="3">
    <source>
        <dbReference type="ARBA" id="ARBA00022729"/>
    </source>
</evidence>
<protein>
    <recommendedName>
        <fullName evidence="6">Fibronectin type-III domain-containing protein</fullName>
    </recommendedName>
</protein>
<dbReference type="PROSITE" id="PS50853">
    <property type="entry name" value="FN3"/>
    <property type="match status" value="1"/>
</dbReference>
<dbReference type="InterPro" id="IPR001611">
    <property type="entry name" value="Leu-rich_rpt"/>
</dbReference>
<dbReference type="EMBL" id="UINC01043752">
    <property type="protein sequence ID" value="SVB48223.1"/>
    <property type="molecule type" value="Genomic_DNA"/>
</dbReference>
<dbReference type="Pfam" id="PF12799">
    <property type="entry name" value="LRR_4"/>
    <property type="match status" value="1"/>
</dbReference>
<dbReference type="SUPFAM" id="SSF52058">
    <property type="entry name" value="L domain-like"/>
    <property type="match status" value="1"/>
</dbReference>
<reference evidence="7" key="1">
    <citation type="submission" date="2018-05" db="EMBL/GenBank/DDBJ databases">
        <authorList>
            <person name="Lanie J.A."/>
            <person name="Ng W.-L."/>
            <person name="Kazmierczak K.M."/>
            <person name="Andrzejewski T.M."/>
            <person name="Davidsen T.M."/>
            <person name="Wayne K.J."/>
            <person name="Tettelin H."/>
            <person name="Glass J.I."/>
            <person name="Rusch D."/>
            <person name="Podicherti R."/>
            <person name="Tsui H.-C.T."/>
            <person name="Winkler M.E."/>
        </authorList>
    </citation>
    <scope>NUCLEOTIDE SEQUENCE</scope>
</reference>
<dbReference type="PANTHER" id="PTHR48056">
    <property type="entry name" value="LRR RECEPTOR-LIKE SERINE/THREONINE-PROTEIN KINASE-RELATED"/>
    <property type="match status" value="1"/>
</dbReference>
<dbReference type="InterPro" id="IPR032675">
    <property type="entry name" value="LRR_dom_sf"/>
</dbReference>
<accession>A0A382EE49</accession>
<evidence type="ECO:0000313" key="7">
    <source>
        <dbReference type="EMBL" id="SVB48223.1"/>
    </source>
</evidence>
<gene>
    <name evidence="7" type="ORF">METZ01_LOCUS201077</name>
</gene>
<dbReference type="Pfam" id="PF00560">
    <property type="entry name" value="LRR_1"/>
    <property type="match status" value="1"/>
</dbReference>
<dbReference type="InterPro" id="IPR013783">
    <property type="entry name" value="Ig-like_fold"/>
</dbReference>
<dbReference type="AlphaFoldDB" id="A0A382EE49"/>
<evidence type="ECO:0000256" key="5">
    <source>
        <dbReference type="ARBA" id="ARBA00023136"/>
    </source>
</evidence>
<sequence>MFKRIKPLLLLIGLVIWSCATPPPVATPTPIISPTVSILSPVNNQTINEIVTVVVETKDNDGIDKVEFYIDDSLVFTDLESFYEYQWNTIQYEDDSKHTVKVISYDLSGHSTISEPNVYVIDNSTSHPQGVNIISVSYTVTEMTIAWEGATDQDFKEYKVLYSSIEGGDKDTLISYSDKSRTTHILTDFDPAQENWFWVDVLDIYGLSTLSGGMTNEIDDAPISSDLYPISHNDEFQIMWSKNNNNDFGSYKLYQSFSEDMSNQILVYETNYRTDTTFVLSVDVLKYYQLVVEDIWGIQSKSNIEIGDYEIKIWGEYYSIVNTIELNLIENQLTGNIPPEIGILTNLTGLFLSYNYLQGEIPSEIGNLINLTELHLGHNGLQGEIPPEIGNLVNLTHLSLWDNELTGSIPPEIGN</sequence>
<dbReference type="FunFam" id="3.80.10.10:FF:000400">
    <property type="entry name" value="Nuclear pore complex protein NUP107"/>
    <property type="match status" value="1"/>
</dbReference>
<dbReference type="GO" id="GO:0016020">
    <property type="term" value="C:membrane"/>
    <property type="evidence" value="ECO:0007669"/>
    <property type="project" value="UniProtKB-SubCell"/>
</dbReference>
<dbReference type="SUPFAM" id="SSF49265">
    <property type="entry name" value="Fibronectin type III"/>
    <property type="match status" value="1"/>
</dbReference>
<dbReference type="Gene3D" id="3.80.10.10">
    <property type="entry name" value="Ribonuclease Inhibitor"/>
    <property type="match status" value="1"/>
</dbReference>
<dbReference type="Gene3D" id="2.60.40.10">
    <property type="entry name" value="Immunoglobulins"/>
    <property type="match status" value="1"/>
</dbReference>
<proteinExistence type="predicted"/>
<evidence type="ECO:0000256" key="1">
    <source>
        <dbReference type="ARBA" id="ARBA00004370"/>
    </source>
</evidence>
<dbReference type="InterPro" id="IPR003961">
    <property type="entry name" value="FN3_dom"/>
</dbReference>
<feature type="non-terminal residue" evidence="7">
    <location>
        <position position="415"/>
    </location>
</feature>
<dbReference type="InterPro" id="IPR025875">
    <property type="entry name" value="Leu-rich_rpt_4"/>
</dbReference>
<evidence type="ECO:0000256" key="2">
    <source>
        <dbReference type="ARBA" id="ARBA00022614"/>
    </source>
</evidence>
<keyword evidence="3" id="KW-0732">Signal</keyword>
<comment type="subcellular location">
    <subcellularLocation>
        <location evidence="1">Membrane</location>
    </subcellularLocation>
</comment>
<organism evidence="7">
    <name type="scientific">marine metagenome</name>
    <dbReference type="NCBI Taxonomy" id="408172"/>
    <lineage>
        <taxon>unclassified sequences</taxon>
        <taxon>metagenomes</taxon>
        <taxon>ecological metagenomes</taxon>
    </lineage>
</organism>
<feature type="domain" description="Fibronectin type-III" evidence="6">
    <location>
        <begin position="127"/>
        <end position="221"/>
    </location>
</feature>
<dbReference type="InterPro" id="IPR050647">
    <property type="entry name" value="Plant_LRR-RLKs"/>
</dbReference>
<dbReference type="InterPro" id="IPR036116">
    <property type="entry name" value="FN3_sf"/>
</dbReference>
<keyword evidence="2" id="KW-0433">Leucine-rich repeat</keyword>